<dbReference type="GO" id="GO:0044877">
    <property type="term" value="F:protein-containing complex binding"/>
    <property type="evidence" value="ECO:0007669"/>
    <property type="project" value="TreeGrafter"/>
</dbReference>
<dbReference type="Gene3D" id="2.60.120.10">
    <property type="entry name" value="Jelly Rolls"/>
    <property type="match status" value="1"/>
</dbReference>
<keyword evidence="6" id="KW-0472">Membrane</keyword>
<evidence type="ECO:0000256" key="3">
    <source>
        <dbReference type="ARBA" id="ARBA00022692"/>
    </source>
</evidence>
<protein>
    <submittedName>
        <fullName evidence="11">Cyclic nucleotide-binding protein, DUF4388</fullName>
    </submittedName>
</protein>
<evidence type="ECO:0000313" key="12">
    <source>
        <dbReference type="Proteomes" id="UP000663720"/>
    </source>
</evidence>
<dbReference type="RefSeq" id="WP_207691261.1">
    <property type="nucleotide sequence ID" value="NZ_CP061799.1"/>
</dbReference>
<organism evidence="11 12">
    <name type="scientific">Desulfonema limicola</name>
    <dbReference type="NCBI Taxonomy" id="45656"/>
    <lineage>
        <taxon>Bacteria</taxon>
        <taxon>Pseudomonadati</taxon>
        <taxon>Thermodesulfobacteriota</taxon>
        <taxon>Desulfobacteria</taxon>
        <taxon>Desulfobacterales</taxon>
        <taxon>Desulfococcaceae</taxon>
        <taxon>Desulfonema</taxon>
    </lineage>
</organism>
<reference evidence="11" key="1">
    <citation type="journal article" date="2021" name="Microb. Physiol.">
        <title>Proteogenomic Insights into the Physiology of Marine, Sulfate-Reducing, Filamentous Desulfonema limicola and Desulfonema magnum.</title>
        <authorList>
            <person name="Schnaars V."/>
            <person name="Wohlbrand L."/>
            <person name="Scheve S."/>
            <person name="Hinrichs C."/>
            <person name="Reinhardt R."/>
            <person name="Rabus R."/>
        </authorList>
    </citation>
    <scope>NUCLEOTIDE SEQUENCE</scope>
    <source>
        <strain evidence="11">5ac10</strain>
    </source>
</reference>
<dbReference type="PRINTS" id="PR00103">
    <property type="entry name" value="CAMPKINASE"/>
</dbReference>
<dbReference type="KEGG" id="dli:dnl_17850"/>
<dbReference type="AlphaFoldDB" id="A0A975GFT7"/>
<evidence type="ECO:0000256" key="5">
    <source>
        <dbReference type="ARBA" id="ARBA00023065"/>
    </source>
</evidence>
<dbReference type="PROSITE" id="PS50042">
    <property type="entry name" value="CNMP_BINDING_3"/>
    <property type="match status" value="1"/>
</dbReference>
<keyword evidence="12" id="KW-1185">Reference proteome</keyword>
<keyword evidence="8" id="KW-0407">Ion channel</keyword>
<dbReference type="GO" id="GO:0016020">
    <property type="term" value="C:membrane"/>
    <property type="evidence" value="ECO:0007669"/>
    <property type="project" value="UniProtKB-SubCell"/>
</dbReference>
<dbReference type="Proteomes" id="UP000663720">
    <property type="component" value="Chromosome"/>
</dbReference>
<proteinExistence type="predicted"/>
<evidence type="ECO:0000256" key="7">
    <source>
        <dbReference type="ARBA" id="ARBA00023286"/>
    </source>
</evidence>
<accession>A0A975GFT7</accession>
<evidence type="ECO:0000256" key="6">
    <source>
        <dbReference type="ARBA" id="ARBA00023136"/>
    </source>
</evidence>
<evidence type="ECO:0000256" key="8">
    <source>
        <dbReference type="ARBA" id="ARBA00023303"/>
    </source>
</evidence>
<dbReference type="SUPFAM" id="SSF51206">
    <property type="entry name" value="cAMP-binding domain-like"/>
    <property type="match status" value="1"/>
</dbReference>
<keyword evidence="3" id="KW-0812">Transmembrane</keyword>
<dbReference type="CDD" id="cd00038">
    <property type="entry name" value="CAP_ED"/>
    <property type="match status" value="1"/>
</dbReference>
<dbReference type="InterPro" id="IPR050866">
    <property type="entry name" value="CNG_cation_channel"/>
</dbReference>
<dbReference type="Pfam" id="PF00027">
    <property type="entry name" value="cNMP_binding"/>
    <property type="match status" value="1"/>
</dbReference>
<evidence type="ECO:0000256" key="4">
    <source>
        <dbReference type="ARBA" id="ARBA00022989"/>
    </source>
</evidence>
<dbReference type="GO" id="GO:0005221">
    <property type="term" value="F:intracellularly cyclic nucleotide-activated monoatomic cation channel activity"/>
    <property type="evidence" value="ECO:0007669"/>
    <property type="project" value="InterPro"/>
</dbReference>
<dbReference type="NCBIfam" id="TIGR02098">
    <property type="entry name" value="MJ0042_CXXC"/>
    <property type="match status" value="1"/>
</dbReference>
<evidence type="ECO:0000256" key="2">
    <source>
        <dbReference type="ARBA" id="ARBA00022448"/>
    </source>
</evidence>
<dbReference type="SMART" id="SM00100">
    <property type="entry name" value="cNMP"/>
    <property type="match status" value="1"/>
</dbReference>
<dbReference type="InterPro" id="IPR025497">
    <property type="entry name" value="PatA-like_N"/>
</dbReference>
<dbReference type="PROSITE" id="PS00888">
    <property type="entry name" value="CNMP_BINDING_1"/>
    <property type="match status" value="1"/>
</dbReference>
<evidence type="ECO:0000313" key="11">
    <source>
        <dbReference type="EMBL" id="QTA79514.1"/>
    </source>
</evidence>
<evidence type="ECO:0000256" key="1">
    <source>
        <dbReference type="ARBA" id="ARBA00004141"/>
    </source>
</evidence>
<dbReference type="PANTHER" id="PTHR45638">
    <property type="entry name" value="CYCLIC NUCLEOTIDE-GATED CATION CHANNEL SUBUNIT A"/>
    <property type="match status" value="1"/>
</dbReference>
<dbReference type="InterPro" id="IPR000595">
    <property type="entry name" value="cNMP-bd_dom"/>
</dbReference>
<feature type="domain" description="Cyclic nucleotide-binding" evidence="10">
    <location>
        <begin position="176"/>
        <end position="292"/>
    </location>
</feature>
<keyword evidence="7" id="KW-1071">Ligand-gated ion channel</keyword>
<dbReference type="InterPro" id="IPR011723">
    <property type="entry name" value="Znf/thioredoxin_put"/>
</dbReference>
<sequence length="423" mass="47776">MRVKCHNCKAVFRVNSKLIKKQGSKTRCLKCRQIMIIYPPGFVENSSQNPKDDHARKKDEQKKMFQQPPVFRMIGGKNCPLYDLGDEFQLSGSILTVPRPKAPCMILARDVARIFKQAYIEAPESEVIGQIYQCSGCKGIIRFVKKPSPEFLEKEDNKPEDDYIEVVTRGLSDFPIFQSLDNEISREFTACLRFDEFAVGELIIKKGDPGKNLYIIISGKVEVMGDDEMRIAVMGTGEIFGEMSLLSGNTVGATIIAIEPTTVLYITGQSLKTILSSSPKLQMYFTRLLAGRMAEINIARSKEFSSGITGKISEMSPLELFQMFNMNQKTGRLTLQSQHNSASVSFRDGELVNVHYNGRQGEDAFFDLLKLKRGRFKFKPGLSLEEMESRGMGPFMPLLMEGLRRIDEDDKRFLRTIVPGLIK</sequence>
<gene>
    <name evidence="11" type="ORF">dnl_17850</name>
</gene>
<keyword evidence="2" id="KW-0813">Transport</keyword>
<comment type="subcellular location">
    <subcellularLocation>
        <location evidence="1">Membrane</location>
        <topology evidence="1">Multi-pass membrane protein</topology>
    </subcellularLocation>
</comment>
<name>A0A975GFT7_9BACT</name>
<dbReference type="EMBL" id="CP061799">
    <property type="protein sequence ID" value="QTA79514.1"/>
    <property type="molecule type" value="Genomic_DNA"/>
</dbReference>
<dbReference type="Pfam" id="PF13717">
    <property type="entry name" value="Zn_ribbon_4"/>
    <property type="match status" value="1"/>
</dbReference>
<dbReference type="InterPro" id="IPR014710">
    <property type="entry name" value="RmlC-like_jellyroll"/>
</dbReference>
<evidence type="ECO:0000259" key="10">
    <source>
        <dbReference type="PROSITE" id="PS50042"/>
    </source>
</evidence>
<keyword evidence="5" id="KW-0406">Ion transport</keyword>
<dbReference type="PANTHER" id="PTHR45638:SF11">
    <property type="entry name" value="CYCLIC NUCLEOTIDE-GATED CATION CHANNEL SUBUNIT A"/>
    <property type="match status" value="1"/>
</dbReference>
<dbReference type="InterPro" id="IPR018490">
    <property type="entry name" value="cNMP-bd_dom_sf"/>
</dbReference>
<evidence type="ECO:0000256" key="9">
    <source>
        <dbReference type="SAM" id="MobiDB-lite"/>
    </source>
</evidence>
<dbReference type="Pfam" id="PF14332">
    <property type="entry name" value="DUF4388"/>
    <property type="match status" value="1"/>
</dbReference>
<feature type="compositionally biased region" description="Basic and acidic residues" evidence="9">
    <location>
        <begin position="50"/>
        <end position="62"/>
    </location>
</feature>
<feature type="region of interest" description="Disordered" evidence="9">
    <location>
        <begin position="42"/>
        <end position="62"/>
    </location>
</feature>
<keyword evidence="4" id="KW-1133">Transmembrane helix</keyword>
<dbReference type="InterPro" id="IPR018488">
    <property type="entry name" value="cNMP-bd_CS"/>
</dbReference>